<dbReference type="InterPro" id="IPR012334">
    <property type="entry name" value="Pectin_lyas_fold"/>
</dbReference>
<dbReference type="Pfam" id="PF19815">
    <property type="entry name" value="DUF6298"/>
    <property type="match status" value="1"/>
</dbReference>
<name>A0A6N2UXZ0_BACOV</name>
<evidence type="ECO:0000259" key="2">
    <source>
        <dbReference type="Pfam" id="PF19815"/>
    </source>
</evidence>
<protein>
    <recommendedName>
        <fullName evidence="2">DUF6298 domain-containing protein</fullName>
    </recommendedName>
</protein>
<keyword evidence="1" id="KW-0732">Signal</keyword>
<feature type="chain" id="PRO_5026982603" description="DUF6298 domain-containing protein" evidence="1">
    <location>
        <begin position="23"/>
        <end position="1053"/>
    </location>
</feature>
<feature type="domain" description="DUF6298" evidence="2">
    <location>
        <begin position="466"/>
        <end position="972"/>
    </location>
</feature>
<reference evidence="3" key="1">
    <citation type="submission" date="2019-11" db="EMBL/GenBank/DDBJ databases">
        <authorList>
            <person name="Feng L."/>
        </authorList>
    </citation>
    <scope>NUCLEOTIDE SEQUENCE</scope>
    <source>
        <strain evidence="3">BovatusLFYP28</strain>
    </source>
</reference>
<dbReference type="InterPro" id="IPR046265">
    <property type="entry name" value="DUF6298"/>
</dbReference>
<dbReference type="EMBL" id="CACRTD010000034">
    <property type="protein sequence ID" value="VYT22590.1"/>
    <property type="molecule type" value="Genomic_DNA"/>
</dbReference>
<dbReference type="Gene3D" id="2.160.20.10">
    <property type="entry name" value="Single-stranded right-handed beta-helix, Pectin lyase-like"/>
    <property type="match status" value="2"/>
</dbReference>
<evidence type="ECO:0000256" key="1">
    <source>
        <dbReference type="SAM" id="SignalP"/>
    </source>
</evidence>
<feature type="signal peptide" evidence="1">
    <location>
        <begin position="1"/>
        <end position="22"/>
    </location>
</feature>
<sequence length="1053" mass="117394">MNIQVRTILLGLLSIGFVQSYAQTFALQVKNDQITYLNDDRGNRILDFSTCGYKSSEQDIPSVRNVVFVPWKAGDNTARIQRAIDYVASLTPDASGFRGAVLLDQGEFSLSGSIRISASGIVLRGTDKEKTILLKKGVDRGALIYMEGMDDLNVQDTLKVLSHYVPVNARTLEVASGVSLKKGDRVMVTRPSGKEWIASLGCDIFGGGISALGWKEGDMDLTWDRTVCEVNGNQVTLDTPLTVALDANYGTSSLLTYQWNGRIHDCGVENMTLISDYDKRYPKDEDHCWTGISIEDAENCWVRLVNFKHFAGSAVIVQRTGSKITVEDCISKEPVSEIGGMRRCTFHTLGQQTLFQRCYSEQGIHDFAAGYCAAGPNAFVQCDSYESLGFSGSIDAWACGLLFDVVNIDGHNLTFKNLGQDKNGAGWNTANSLFWQCTAAEIECYAPAKDAMNRAYGCWAQFSGDGEWAQSNNHVQPRSIFYAQLGERLNKECAERARILPRNTSATSSPTVEVAMELAKEAYKPRLTLEHWIGDNKFAPSVASTGVKSIDDIKEKKSAALANSSSSSSSSSAAAAASAASAAKLLTQPEVTVTNGRIQMNGALLVGGTHTTPWWNGKLKTNYLKKASPAITRFVPGREGLGLTDRIDSVVDFMKQKNILVFDQNYGLWYDRRRDDHERVRRRDGDVWGPFYEQPFGRSGQGTAWEGLSKYDLKRPNAWYWSRLKEFAEKGNKDGLLLFHENYFQHNILEAGAHWVDSPWRSSNNINQTGFPEPAPFAGDKRIFVADMFYDITHPVRRELHRQYIRQCLNNFADNSNVIQLTSAEFTGPLHFVQFWLDVIAEWETETGKKAKVALSTTKDVQDAILADPKRAAVVDIIDIRYWHYKTDGIFAPEGGKNMAPRQHMRKMKVGKVTFTEAYKAVNEYRQKFPQKAVTFYAQNYPAMGWAVFMAGGSCPVIPCTDKAFLKDAAAMKVEETNTDEYKKMVKSDIGSIIYSKSGTEIPVQLSSGKYVLKYIHPASGKIETMNKSLKINGLYKLKVPDKKEGIYWFHKL</sequence>
<gene>
    <name evidence="3" type="ORF">BOLFYP28_01923</name>
</gene>
<accession>A0A6N2UXZ0</accession>
<dbReference type="AlphaFoldDB" id="A0A6N2UXZ0"/>
<dbReference type="RefSeq" id="WP_421727907.1">
    <property type="nucleotide sequence ID" value="NZ_CACRTD010000034.1"/>
</dbReference>
<evidence type="ECO:0000313" key="3">
    <source>
        <dbReference type="EMBL" id="VYT22590.1"/>
    </source>
</evidence>
<proteinExistence type="predicted"/>
<dbReference type="InterPro" id="IPR011050">
    <property type="entry name" value="Pectin_lyase_fold/virulence"/>
</dbReference>
<organism evidence="3">
    <name type="scientific">Bacteroides ovatus</name>
    <dbReference type="NCBI Taxonomy" id="28116"/>
    <lineage>
        <taxon>Bacteria</taxon>
        <taxon>Pseudomonadati</taxon>
        <taxon>Bacteroidota</taxon>
        <taxon>Bacteroidia</taxon>
        <taxon>Bacteroidales</taxon>
        <taxon>Bacteroidaceae</taxon>
        <taxon>Bacteroides</taxon>
    </lineage>
</organism>
<dbReference type="SUPFAM" id="SSF51126">
    <property type="entry name" value="Pectin lyase-like"/>
    <property type="match status" value="1"/>
</dbReference>